<sequence length="112" mass="12314">MYISSSTAQSANGFVQLDRTITTGLGIWGSCIWTTPNGSSETHMHASFPACQYLVVRKCLLTCNCTGLENSQRLMKALKDADLETVQSLLVHPSNVSAVVEQLRCRSTEQEF</sequence>
<organism evidence="1 2">
    <name type="scientific">Drosophila madeirensis</name>
    <name type="common">Fruit fly</name>
    <dbReference type="NCBI Taxonomy" id="30013"/>
    <lineage>
        <taxon>Eukaryota</taxon>
        <taxon>Metazoa</taxon>
        <taxon>Ecdysozoa</taxon>
        <taxon>Arthropoda</taxon>
        <taxon>Hexapoda</taxon>
        <taxon>Insecta</taxon>
        <taxon>Pterygota</taxon>
        <taxon>Neoptera</taxon>
        <taxon>Endopterygota</taxon>
        <taxon>Diptera</taxon>
        <taxon>Brachycera</taxon>
        <taxon>Muscomorpha</taxon>
        <taxon>Ephydroidea</taxon>
        <taxon>Drosophilidae</taxon>
        <taxon>Drosophila</taxon>
        <taxon>Sophophora</taxon>
    </lineage>
</organism>
<dbReference type="Proteomes" id="UP001500889">
    <property type="component" value="Chromosome A"/>
</dbReference>
<dbReference type="AlphaFoldDB" id="A0AAU9FW24"/>
<evidence type="ECO:0000313" key="2">
    <source>
        <dbReference type="Proteomes" id="UP001500889"/>
    </source>
</evidence>
<keyword evidence="2" id="KW-1185">Reference proteome</keyword>
<name>A0AAU9FW24_DROMD</name>
<dbReference type="EMBL" id="AP029266">
    <property type="protein sequence ID" value="BFG00004.1"/>
    <property type="molecule type" value="Genomic_DNA"/>
</dbReference>
<accession>A0AAU9FW24</accession>
<proteinExistence type="predicted"/>
<gene>
    <name evidence="1" type="ORF">DMAD_00108</name>
</gene>
<protein>
    <submittedName>
        <fullName evidence="1">Uncharacterized protein</fullName>
    </submittedName>
</protein>
<reference evidence="1 2" key="1">
    <citation type="submission" date="2024-02" db="EMBL/GenBank/DDBJ databases">
        <title>A chromosome-level genome assembly of Drosophila madeirensis, a fruit fly species endemic to Madeira island.</title>
        <authorList>
            <person name="Tomihara K."/>
            <person name="Llopart A."/>
            <person name="Yamamoto D."/>
        </authorList>
    </citation>
    <scope>NUCLEOTIDE SEQUENCE [LARGE SCALE GENOMIC DNA]</scope>
    <source>
        <strain evidence="1 2">RF1</strain>
    </source>
</reference>
<evidence type="ECO:0000313" key="1">
    <source>
        <dbReference type="EMBL" id="BFG00004.1"/>
    </source>
</evidence>